<evidence type="ECO:0000313" key="2">
    <source>
        <dbReference type="EMBL" id="CAH9084548.1"/>
    </source>
</evidence>
<gene>
    <name evidence="2" type="ORF">CEURO_LOCUS9059</name>
</gene>
<dbReference type="AlphaFoldDB" id="A0A9P1E6V1"/>
<name>A0A9P1E6V1_CUSEU</name>
<evidence type="ECO:0000313" key="3">
    <source>
        <dbReference type="Proteomes" id="UP001152484"/>
    </source>
</evidence>
<sequence length="103" mass="11941">MEKLCGWVWQMKLEIWIWLLDQFILFKSVLFNFSFLIMNYDGLVDIFLLGGNQADAAVNSLEAITCLAISLALFQVEYSMSDKEVWGPVGLWLVFLEREISVR</sequence>
<feature type="transmembrane region" description="Helical" evidence="1">
    <location>
        <begin position="15"/>
        <end position="37"/>
    </location>
</feature>
<keyword evidence="1" id="KW-1133">Transmembrane helix</keyword>
<evidence type="ECO:0000256" key="1">
    <source>
        <dbReference type="SAM" id="Phobius"/>
    </source>
</evidence>
<protein>
    <submittedName>
        <fullName evidence="2">Uncharacterized protein</fullName>
    </submittedName>
</protein>
<accession>A0A9P1E6V1</accession>
<reference evidence="2" key="1">
    <citation type="submission" date="2022-07" db="EMBL/GenBank/DDBJ databases">
        <authorList>
            <person name="Macas J."/>
            <person name="Novak P."/>
            <person name="Neumann P."/>
        </authorList>
    </citation>
    <scope>NUCLEOTIDE SEQUENCE</scope>
</reference>
<comment type="caution">
    <text evidence="2">The sequence shown here is derived from an EMBL/GenBank/DDBJ whole genome shotgun (WGS) entry which is preliminary data.</text>
</comment>
<keyword evidence="1" id="KW-0472">Membrane</keyword>
<keyword evidence="3" id="KW-1185">Reference proteome</keyword>
<dbReference type="Proteomes" id="UP001152484">
    <property type="component" value="Unassembled WGS sequence"/>
</dbReference>
<dbReference type="EMBL" id="CAMAPE010000017">
    <property type="protein sequence ID" value="CAH9084548.1"/>
    <property type="molecule type" value="Genomic_DNA"/>
</dbReference>
<organism evidence="2 3">
    <name type="scientific">Cuscuta europaea</name>
    <name type="common">European dodder</name>
    <dbReference type="NCBI Taxonomy" id="41803"/>
    <lineage>
        <taxon>Eukaryota</taxon>
        <taxon>Viridiplantae</taxon>
        <taxon>Streptophyta</taxon>
        <taxon>Embryophyta</taxon>
        <taxon>Tracheophyta</taxon>
        <taxon>Spermatophyta</taxon>
        <taxon>Magnoliopsida</taxon>
        <taxon>eudicotyledons</taxon>
        <taxon>Gunneridae</taxon>
        <taxon>Pentapetalae</taxon>
        <taxon>asterids</taxon>
        <taxon>lamiids</taxon>
        <taxon>Solanales</taxon>
        <taxon>Convolvulaceae</taxon>
        <taxon>Cuscuteae</taxon>
        <taxon>Cuscuta</taxon>
        <taxon>Cuscuta subgen. Cuscuta</taxon>
    </lineage>
</organism>
<keyword evidence="1" id="KW-0812">Transmembrane</keyword>
<proteinExistence type="predicted"/>